<name>A0A172WFD1_9EURY</name>
<dbReference type="AlphaFoldDB" id="A0A172WFD1"/>
<dbReference type="GeneID" id="28494969"/>
<keyword evidence="2" id="KW-1185">Reference proteome</keyword>
<dbReference type="KEGG" id="tpie:A7C91_02205"/>
<reference evidence="2" key="1">
    <citation type="journal article" date="2016" name="Syst. Appl. Microbiol.">
        <title>Thermococcus piezophilus sp. nov., a novel hyperthermophilic and piezophilic archaeon with a broad pressure range for growth, isolated from a deepest hydrothermal vent at the Mid-Cayman Rise.</title>
        <authorList>
            <person name="Dalmasso C."/>
            <person name="Oger P."/>
            <person name="Selva G."/>
            <person name="Courtine D."/>
            <person name="L'Haridon S."/>
            <person name="Garlaschelli A."/>
            <person name="Roussel E."/>
            <person name="Miyazaki J."/>
            <person name="Reveillaud J."/>
            <person name="Jebbar M."/>
            <person name="Takai K."/>
            <person name="Maignien L."/>
            <person name="Alain K."/>
        </authorList>
    </citation>
    <scope>NUCLEOTIDE SEQUENCE [LARGE SCALE GENOMIC DNA]</scope>
    <source>
        <strain evidence="2">CDGS</strain>
    </source>
</reference>
<dbReference type="OrthoDB" id="86190at2157"/>
<proteinExistence type="predicted"/>
<evidence type="ECO:0000313" key="2">
    <source>
        <dbReference type="Proteomes" id="UP000076969"/>
    </source>
</evidence>
<sequence>MRFEVLGKDDMNALSRELSRAGIMNRTLEEVSPEIAHYVVINGTYAEIIEKAEDIEPLEESLGELKAAFDDLMSNWEVNQGRTLEELFDESDLGKLLVVTSLIEVGAVMEEDGRLVLMEKPRLEGLSIELRFPIDEIEEYLEELEERFETSMVTEFTLERHYYVEVMEVDRELVEAALEIAEEYATEESIVEAMFEGIARSVLADVILELAEKYKKKNELIEALLEREPIVVEGKRERVNIYFDEEAIEDFLKELQTLGYLKVKGNRIWI</sequence>
<organism evidence="1 2">
    <name type="scientific">Thermococcus piezophilus</name>
    <dbReference type="NCBI Taxonomy" id="1712654"/>
    <lineage>
        <taxon>Archaea</taxon>
        <taxon>Methanobacteriati</taxon>
        <taxon>Methanobacteriota</taxon>
        <taxon>Thermococci</taxon>
        <taxon>Thermococcales</taxon>
        <taxon>Thermococcaceae</taxon>
        <taxon>Thermococcus</taxon>
    </lineage>
</organism>
<protein>
    <submittedName>
        <fullName evidence="1">Uncharacterized protein</fullName>
    </submittedName>
</protein>
<dbReference type="EMBL" id="CP015520">
    <property type="protein sequence ID" value="ANF22132.1"/>
    <property type="molecule type" value="Genomic_DNA"/>
</dbReference>
<gene>
    <name evidence="1" type="ORF">A7C91_02205</name>
</gene>
<dbReference type="Proteomes" id="UP000076969">
    <property type="component" value="Chromosome"/>
</dbReference>
<evidence type="ECO:0000313" key="1">
    <source>
        <dbReference type="EMBL" id="ANF22132.1"/>
    </source>
</evidence>
<accession>A0A172WFD1</accession>
<dbReference type="STRING" id="1712654.A7C91_02205"/>
<dbReference type="RefSeq" id="WP_068664523.1">
    <property type="nucleotide sequence ID" value="NZ_CP015520.1"/>
</dbReference>